<protein>
    <submittedName>
        <fullName evidence="2">Uncharacterized protein</fullName>
    </submittedName>
</protein>
<comment type="caution">
    <text evidence="2">The sequence shown here is derived from an EMBL/GenBank/DDBJ whole genome shotgun (WGS) entry which is preliminary data.</text>
</comment>
<dbReference type="RefSeq" id="WP_397024779.1">
    <property type="nucleotide sequence ID" value="NZ_JBITMB010000008.1"/>
</dbReference>
<keyword evidence="3" id="KW-1185">Reference proteome</keyword>
<proteinExistence type="predicted"/>
<sequence>MGNDARRIARADRDLLGRAVRLLARSGVRQFVDIGAARRPDGGTSSTLRGGIRGHTPRPGRRAPGTSRQQYPSTAPLIRDERTSPMRRPDNARALTAFDGPLGRR</sequence>
<dbReference type="Proteomes" id="UP001612928">
    <property type="component" value="Unassembled WGS sequence"/>
</dbReference>
<name>A0ABW8ACW3_9ACTN</name>
<organism evidence="2 3">
    <name type="scientific">Nonomuraea indica</name>
    <dbReference type="NCBI Taxonomy" id="1581193"/>
    <lineage>
        <taxon>Bacteria</taxon>
        <taxon>Bacillati</taxon>
        <taxon>Actinomycetota</taxon>
        <taxon>Actinomycetes</taxon>
        <taxon>Streptosporangiales</taxon>
        <taxon>Streptosporangiaceae</taxon>
        <taxon>Nonomuraea</taxon>
    </lineage>
</organism>
<feature type="region of interest" description="Disordered" evidence="1">
    <location>
        <begin position="35"/>
        <end position="105"/>
    </location>
</feature>
<feature type="compositionally biased region" description="Basic and acidic residues" evidence="1">
    <location>
        <begin position="78"/>
        <end position="91"/>
    </location>
</feature>
<evidence type="ECO:0000256" key="1">
    <source>
        <dbReference type="SAM" id="MobiDB-lite"/>
    </source>
</evidence>
<dbReference type="Gene3D" id="3.40.50.150">
    <property type="entry name" value="Vaccinia Virus protein VP39"/>
    <property type="match status" value="1"/>
</dbReference>
<accession>A0ABW8ACW3</accession>
<gene>
    <name evidence="2" type="ORF">ACIBP5_31185</name>
</gene>
<reference evidence="2 3" key="1">
    <citation type="submission" date="2024-10" db="EMBL/GenBank/DDBJ databases">
        <title>The Natural Products Discovery Center: Release of the First 8490 Sequenced Strains for Exploring Actinobacteria Biosynthetic Diversity.</title>
        <authorList>
            <person name="Kalkreuter E."/>
            <person name="Kautsar S.A."/>
            <person name="Yang D."/>
            <person name="Bader C.D."/>
            <person name="Teijaro C.N."/>
            <person name="Fluegel L."/>
            <person name="Davis C.M."/>
            <person name="Simpson J.R."/>
            <person name="Lauterbach L."/>
            <person name="Steele A.D."/>
            <person name="Gui C."/>
            <person name="Meng S."/>
            <person name="Li G."/>
            <person name="Viehrig K."/>
            <person name="Ye F."/>
            <person name="Su P."/>
            <person name="Kiefer A.F."/>
            <person name="Nichols A."/>
            <person name="Cepeda A.J."/>
            <person name="Yan W."/>
            <person name="Fan B."/>
            <person name="Jiang Y."/>
            <person name="Adhikari A."/>
            <person name="Zheng C.-J."/>
            <person name="Schuster L."/>
            <person name="Cowan T.M."/>
            <person name="Smanski M.J."/>
            <person name="Chevrette M.G."/>
            <person name="De Carvalho L.P.S."/>
            <person name="Shen B."/>
        </authorList>
    </citation>
    <scope>NUCLEOTIDE SEQUENCE [LARGE SCALE GENOMIC DNA]</scope>
    <source>
        <strain evidence="2 3">NPDC049503</strain>
    </source>
</reference>
<evidence type="ECO:0000313" key="3">
    <source>
        <dbReference type="Proteomes" id="UP001612928"/>
    </source>
</evidence>
<dbReference type="EMBL" id="JBITMB010000008">
    <property type="protein sequence ID" value="MFI7444458.1"/>
    <property type="molecule type" value="Genomic_DNA"/>
</dbReference>
<evidence type="ECO:0000313" key="2">
    <source>
        <dbReference type="EMBL" id="MFI7444458.1"/>
    </source>
</evidence>
<dbReference type="InterPro" id="IPR029063">
    <property type="entry name" value="SAM-dependent_MTases_sf"/>
</dbReference>